<dbReference type="SUPFAM" id="SSF47616">
    <property type="entry name" value="GST C-terminal domain-like"/>
    <property type="match status" value="1"/>
</dbReference>
<keyword evidence="3" id="KW-1185">Reference proteome</keyword>
<dbReference type="Pfam" id="PF13409">
    <property type="entry name" value="GST_N_2"/>
    <property type="match status" value="1"/>
</dbReference>
<accession>A0A327M9Z4</accession>
<dbReference type="CDD" id="cd03049">
    <property type="entry name" value="GST_N_3"/>
    <property type="match status" value="1"/>
</dbReference>
<comment type="caution">
    <text evidence="2">The sequence shown here is derived from an EMBL/GenBank/DDBJ whole genome shotgun (WGS) entry which is preliminary data.</text>
</comment>
<dbReference type="Gene3D" id="3.40.30.10">
    <property type="entry name" value="Glutaredoxin"/>
    <property type="match status" value="1"/>
</dbReference>
<reference evidence="3" key="1">
    <citation type="submission" date="2018-06" db="EMBL/GenBank/DDBJ databases">
        <authorList>
            <person name="Khan S.A."/>
        </authorList>
    </citation>
    <scope>NUCLEOTIDE SEQUENCE [LARGE SCALE GENOMIC DNA]</scope>
    <source>
        <strain evidence="3">DB-1506</strain>
    </source>
</reference>
<dbReference type="GO" id="GO:0005737">
    <property type="term" value="C:cytoplasm"/>
    <property type="evidence" value="ECO:0007669"/>
    <property type="project" value="TreeGrafter"/>
</dbReference>
<dbReference type="AlphaFoldDB" id="A0A327M9Z4"/>
<organism evidence="2 3">
    <name type="scientific">Roseicella frigidaeris</name>
    <dbReference type="NCBI Taxonomy" id="2230885"/>
    <lineage>
        <taxon>Bacteria</taxon>
        <taxon>Pseudomonadati</taxon>
        <taxon>Pseudomonadota</taxon>
        <taxon>Alphaproteobacteria</taxon>
        <taxon>Acetobacterales</taxon>
        <taxon>Roseomonadaceae</taxon>
        <taxon>Roseicella</taxon>
    </lineage>
</organism>
<dbReference type="EMBL" id="QLIX01000006">
    <property type="protein sequence ID" value="RAI59142.1"/>
    <property type="molecule type" value="Genomic_DNA"/>
</dbReference>
<evidence type="ECO:0000259" key="1">
    <source>
        <dbReference type="PROSITE" id="PS50404"/>
    </source>
</evidence>
<dbReference type="CDD" id="cd03205">
    <property type="entry name" value="GST_C_6"/>
    <property type="match status" value="1"/>
</dbReference>
<dbReference type="InterPro" id="IPR036249">
    <property type="entry name" value="Thioredoxin-like_sf"/>
</dbReference>
<keyword evidence="2" id="KW-0808">Transferase</keyword>
<evidence type="ECO:0000313" key="2">
    <source>
        <dbReference type="EMBL" id="RAI59142.1"/>
    </source>
</evidence>
<dbReference type="OrthoDB" id="9795329at2"/>
<gene>
    <name evidence="2" type="ORF">DOO78_11180</name>
</gene>
<dbReference type="PROSITE" id="PS50404">
    <property type="entry name" value="GST_NTER"/>
    <property type="match status" value="1"/>
</dbReference>
<dbReference type="SUPFAM" id="SSF52833">
    <property type="entry name" value="Thioredoxin-like"/>
    <property type="match status" value="1"/>
</dbReference>
<dbReference type="Gene3D" id="1.20.1050.10">
    <property type="match status" value="1"/>
</dbReference>
<evidence type="ECO:0000313" key="3">
    <source>
        <dbReference type="Proteomes" id="UP000249065"/>
    </source>
</evidence>
<dbReference type="InterPro" id="IPR036282">
    <property type="entry name" value="Glutathione-S-Trfase_C_sf"/>
</dbReference>
<protein>
    <submittedName>
        <fullName evidence="2">Glutathione S-transferase</fullName>
    </submittedName>
</protein>
<proteinExistence type="predicted"/>
<dbReference type="InterPro" id="IPR004045">
    <property type="entry name" value="Glutathione_S-Trfase_N"/>
</dbReference>
<feature type="domain" description="GST N-terminal" evidence="1">
    <location>
        <begin position="1"/>
        <end position="82"/>
    </location>
</feature>
<sequence length="202" mass="21917">MQLHWSSRSPFVRKVMVAAHERGLAGQIECLPTVVALTRPDLSLLPRNPLGKIPTLVLPDGSTLYDSLVICEYLDGLGSAPPLFPGPGPARIEALRRHALGNGFLDFLLLCRTEMGREQPDRRILDGFSAKQAAVLEALEAEAPRLGGAGLDIGRIAIGCALSYLDFRWPKCGWRGLHPALAAWHEGFAARPSVRATEHVDA</sequence>
<dbReference type="InterPro" id="IPR050983">
    <property type="entry name" value="GST_Omega/HSP26"/>
</dbReference>
<name>A0A327M9Z4_9PROT</name>
<dbReference type="Proteomes" id="UP000249065">
    <property type="component" value="Unassembled WGS sequence"/>
</dbReference>
<dbReference type="GO" id="GO:0016740">
    <property type="term" value="F:transferase activity"/>
    <property type="evidence" value="ECO:0007669"/>
    <property type="project" value="UniProtKB-KW"/>
</dbReference>
<dbReference type="PANTHER" id="PTHR43968">
    <property type="match status" value="1"/>
</dbReference>
<dbReference type="PANTHER" id="PTHR43968:SF6">
    <property type="entry name" value="GLUTATHIONE S-TRANSFERASE OMEGA"/>
    <property type="match status" value="1"/>
</dbReference>